<evidence type="ECO:0000313" key="2">
    <source>
        <dbReference type="EMBL" id="KAF6465956.1"/>
    </source>
</evidence>
<organism evidence="2 3">
    <name type="scientific">Rousettus aegyptiacus</name>
    <name type="common">Egyptian fruit bat</name>
    <name type="synonym">Pteropus aegyptiacus</name>
    <dbReference type="NCBI Taxonomy" id="9407"/>
    <lineage>
        <taxon>Eukaryota</taxon>
        <taxon>Metazoa</taxon>
        <taxon>Chordata</taxon>
        <taxon>Craniata</taxon>
        <taxon>Vertebrata</taxon>
        <taxon>Euteleostomi</taxon>
        <taxon>Mammalia</taxon>
        <taxon>Eutheria</taxon>
        <taxon>Laurasiatheria</taxon>
        <taxon>Chiroptera</taxon>
        <taxon>Yinpterochiroptera</taxon>
        <taxon>Pteropodoidea</taxon>
        <taxon>Pteropodidae</taxon>
        <taxon>Rousettinae</taxon>
        <taxon>Rousettus</taxon>
    </lineage>
</organism>
<feature type="transmembrane region" description="Helical" evidence="1">
    <location>
        <begin position="41"/>
        <end position="63"/>
    </location>
</feature>
<dbReference type="EMBL" id="JACASE010000005">
    <property type="protein sequence ID" value="KAF6465956.1"/>
    <property type="molecule type" value="Genomic_DNA"/>
</dbReference>
<accession>A0A7J8H118</accession>
<dbReference type="Proteomes" id="UP000593571">
    <property type="component" value="Unassembled WGS sequence"/>
</dbReference>
<reference evidence="2 3" key="1">
    <citation type="journal article" date="2020" name="Nature">
        <title>Six reference-quality genomes reveal evolution of bat adaptations.</title>
        <authorList>
            <person name="Jebb D."/>
            <person name="Huang Z."/>
            <person name="Pippel M."/>
            <person name="Hughes G.M."/>
            <person name="Lavrichenko K."/>
            <person name="Devanna P."/>
            <person name="Winkler S."/>
            <person name="Jermiin L.S."/>
            <person name="Skirmuntt E.C."/>
            <person name="Katzourakis A."/>
            <person name="Burkitt-Gray L."/>
            <person name="Ray D.A."/>
            <person name="Sullivan K.A.M."/>
            <person name="Roscito J.G."/>
            <person name="Kirilenko B.M."/>
            <person name="Davalos L.M."/>
            <person name="Corthals A.P."/>
            <person name="Power M.L."/>
            <person name="Jones G."/>
            <person name="Ransome R.D."/>
            <person name="Dechmann D.K.N."/>
            <person name="Locatelli A.G."/>
            <person name="Puechmaille S.J."/>
            <person name="Fedrigo O."/>
            <person name="Jarvis E.D."/>
            <person name="Hiller M."/>
            <person name="Vernes S.C."/>
            <person name="Myers E.W."/>
            <person name="Teeling E.C."/>
        </authorList>
    </citation>
    <scope>NUCLEOTIDE SEQUENCE [LARGE SCALE GENOMIC DNA]</scope>
    <source>
        <strain evidence="2">MRouAeg1</strain>
        <tissue evidence="2">Muscle</tissue>
    </source>
</reference>
<dbReference type="AlphaFoldDB" id="A0A7J8H118"/>
<comment type="caution">
    <text evidence="2">The sequence shown here is derived from an EMBL/GenBank/DDBJ whole genome shotgun (WGS) entry which is preliminary data.</text>
</comment>
<keyword evidence="1" id="KW-0812">Transmembrane</keyword>
<evidence type="ECO:0000256" key="1">
    <source>
        <dbReference type="SAM" id="Phobius"/>
    </source>
</evidence>
<keyword evidence="1" id="KW-1133">Transmembrane helix</keyword>
<keyword evidence="1" id="KW-0472">Membrane</keyword>
<protein>
    <submittedName>
        <fullName evidence="2">Uncharacterized protein</fullName>
    </submittedName>
</protein>
<name>A0A7J8H118_ROUAE</name>
<proteinExistence type="predicted"/>
<evidence type="ECO:0000313" key="3">
    <source>
        <dbReference type="Proteomes" id="UP000593571"/>
    </source>
</evidence>
<keyword evidence="3" id="KW-1185">Reference proteome</keyword>
<gene>
    <name evidence="2" type="ORF">HJG63_011303</name>
</gene>
<sequence>MSSGWEHLYNIEKYMLLSCAFTSFFHFSNNSPSSPQNPFNLVQFCLCFSKLGFVFFFSSGVVFSGTKQEDSINIRVIATVRTWFCGKTTSKKFLDKFHEKSGSIDHNNDKHDNGTMFQVFC</sequence>